<evidence type="ECO:0000313" key="1">
    <source>
        <dbReference type="EMBL" id="TFK73800.1"/>
    </source>
</evidence>
<keyword evidence="2" id="KW-1185">Reference proteome</keyword>
<evidence type="ECO:0000313" key="2">
    <source>
        <dbReference type="Proteomes" id="UP000308600"/>
    </source>
</evidence>
<gene>
    <name evidence="1" type="ORF">BDN72DRAFT_834145</name>
</gene>
<reference evidence="1 2" key="1">
    <citation type="journal article" date="2019" name="Nat. Ecol. Evol.">
        <title>Megaphylogeny resolves global patterns of mushroom evolution.</title>
        <authorList>
            <person name="Varga T."/>
            <person name="Krizsan K."/>
            <person name="Foldi C."/>
            <person name="Dima B."/>
            <person name="Sanchez-Garcia M."/>
            <person name="Sanchez-Ramirez S."/>
            <person name="Szollosi G.J."/>
            <person name="Szarkandi J.G."/>
            <person name="Papp V."/>
            <person name="Albert L."/>
            <person name="Andreopoulos W."/>
            <person name="Angelini C."/>
            <person name="Antonin V."/>
            <person name="Barry K.W."/>
            <person name="Bougher N.L."/>
            <person name="Buchanan P."/>
            <person name="Buyck B."/>
            <person name="Bense V."/>
            <person name="Catcheside P."/>
            <person name="Chovatia M."/>
            <person name="Cooper J."/>
            <person name="Damon W."/>
            <person name="Desjardin D."/>
            <person name="Finy P."/>
            <person name="Geml J."/>
            <person name="Haridas S."/>
            <person name="Hughes K."/>
            <person name="Justo A."/>
            <person name="Karasinski D."/>
            <person name="Kautmanova I."/>
            <person name="Kiss B."/>
            <person name="Kocsube S."/>
            <person name="Kotiranta H."/>
            <person name="LaButti K.M."/>
            <person name="Lechner B.E."/>
            <person name="Liimatainen K."/>
            <person name="Lipzen A."/>
            <person name="Lukacs Z."/>
            <person name="Mihaltcheva S."/>
            <person name="Morgado L.N."/>
            <person name="Niskanen T."/>
            <person name="Noordeloos M.E."/>
            <person name="Ohm R.A."/>
            <person name="Ortiz-Santana B."/>
            <person name="Ovrebo C."/>
            <person name="Racz N."/>
            <person name="Riley R."/>
            <person name="Savchenko A."/>
            <person name="Shiryaev A."/>
            <person name="Soop K."/>
            <person name="Spirin V."/>
            <person name="Szebenyi C."/>
            <person name="Tomsovsky M."/>
            <person name="Tulloss R.E."/>
            <person name="Uehling J."/>
            <person name="Grigoriev I.V."/>
            <person name="Vagvolgyi C."/>
            <person name="Papp T."/>
            <person name="Martin F.M."/>
            <person name="Miettinen O."/>
            <person name="Hibbett D.S."/>
            <person name="Nagy L.G."/>
        </authorList>
    </citation>
    <scope>NUCLEOTIDE SEQUENCE [LARGE SCALE GENOMIC DNA]</scope>
    <source>
        <strain evidence="1 2">NL-1719</strain>
    </source>
</reference>
<dbReference type="Proteomes" id="UP000308600">
    <property type="component" value="Unassembled WGS sequence"/>
</dbReference>
<protein>
    <submittedName>
        <fullName evidence="1">Uncharacterized protein</fullName>
    </submittedName>
</protein>
<organism evidence="1 2">
    <name type="scientific">Pluteus cervinus</name>
    <dbReference type="NCBI Taxonomy" id="181527"/>
    <lineage>
        <taxon>Eukaryota</taxon>
        <taxon>Fungi</taxon>
        <taxon>Dikarya</taxon>
        <taxon>Basidiomycota</taxon>
        <taxon>Agaricomycotina</taxon>
        <taxon>Agaricomycetes</taxon>
        <taxon>Agaricomycetidae</taxon>
        <taxon>Agaricales</taxon>
        <taxon>Pluteineae</taxon>
        <taxon>Pluteaceae</taxon>
        <taxon>Pluteus</taxon>
    </lineage>
</organism>
<dbReference type="EMBL" id="ML208272">
    <property type="protein sequence ID" value="TFK73800.1"/>
    <property type="molecule type" value="Genomic_DNA"/>
</dbReference>
<proteinExistence type="predicted"/>
<name>A0ACD3B7I3_9AGAR</name>
<sequence length="436" mass="49407">MDDSGSELETDHFDFGDIHSLGPQKRRKTAGTTVKSRSKVQNTSSSRRTTRRIRSYLLLSDAENEGNTVTSPAHSGAAPSAPTNQERHPVHWYDDGNLLIELDGVQFNLHWSLMAKHSTFFRERYERGLTRKTAVIKLDGRGFTVESFAALLDRSHFSYGNEDTLKSILSILSVSHALSFHDTFNWAKNRLILLWSIDKDFTNLPILVNFTAEEAKASLRVARACQIHEVVKPALYAVLRLPLSDFKGEERQSYEQKTGIDLLQGREHLSSHWKDVIGRLRLASCSHQSRNNPSPSGSMLPPNLHCTSNDPIKSDLVHHRLLYKNGTYERYRNDPLLGLHTLKSQLFPPSNTQTSDTTADVLRRKRKRTGEPDFVVDDSTEKKPVTSPWANTESGGYCEGCLTVMWFICLEAIGECWEKLDEWAGLKVEQVKDNDR</sequence>
<accession>A0ACD3B7I3</accession>